<keyword evidence="3" id="KW-0677">Repeat</keyword>
<dbReference type="KEGG" id="spu:105447579"/>
<feature type="chain" id="PRO_5029856391" description="Ig-like domain-containing protein" evidence="7">
    <location>
        <begin position="17"/>
        <end position="811"/>
    </location>
</feature>
<feature type="region of interest" description="Disordered" evidence="5">
    <location>
        <begin position="294"/>
        <end position="313"/>
    </location>
</feature>
<feature type="compositionally biased region" description="Polar residues" evidence="5">
    <location>
        <begin position="439"/>
        <end position="460"/>
    </location>
</feature>
<dbReference type="InterPro" id="IPR013783">
    <property type="entry name" value="Ig-like_fold"/>
</dbReference>
<dbReference type="PANTHER" id="PTHR24369">
    <property type="entry name" value="ANTIGEN BSP, PUTATIVE-RELATED"/>
    <property type="match status" value="1"/>
</dbReference>
<dbReference type="PANTHER" id="PTHR24369:SF210">
    <property type="entry name" value="CHAOPTIN-RELATED"/>
    <property type="match status" value="1"/>
</dbReference>
<dbReference type="InterPro" id="IPR007110">
    <property type="entry name" value="Ig-like_dom"/>
</dbReference>
<keyword evidence="10" id="KW-1185">Reference proteome</keyword>
<keyword evidence="6" id="KW-1133">Transmembrane helix</keyword>
<evidence type="ECO:0000256" key="1">
    <source>
        <dbReference type="ARBA" id="ARBA00022614"/>
    </source>
</evidence>
<feature type="region of interest" description="Disordered" evidence="5">
    <location>
        <begin position="613"/>
        <end position="641"/>
    </location>
</feature>
<dbReference type="Gene3D" id="2.60.40.10">
    <property type="entry name" value="Immunoglobulins"/>
    <property type="match status" value="1"/>
</dbReference>
<dbReference type="RefSeq" id="XP_011684118.2">
    <property type="nucleotide sequence ID" value="XM_011685816.2"/>
</dbReference>
<organism evidence="9 10">
    <name type="scientific">Strongylocentrotus purpuratus</name>
    <name type="common">Purple sea urchin</name>
    <dbReference type="NCBI Taxonomy" id="7668"/>
    <lineage>
        <taxon>Eukaryota</taxon>
        <taxon>Metazoa</taxon>
        <taxon>Echinodermata</taxon>
        <taxon>Eleutherozoa</taxon>
        <taxon>Echinozoa</taxon>
        <taxon>Echinoidea</taxon>
        <taxon>Euechinoidea</taxon>
        <taxon>Echinacea</taxon>
        <taxon>Camarodonta</taxon>
        <taxon>Echinidea</taxon>
        <taxon>Strongylocentrotidae</taxon>
        <taxon>Strongylocentrotus</taxon>
    </lineage>
</organism>
<dbReference type="InterPro" id="IPR001611">
    <property type="entry name" value="Leu-rich_rpt"/>
</dbReference>
<keyword evidence="2 7" id="KW-0732">Signal</keyword>
<dbReference type="SMART" id="SM00082">
    <property type="entry name" value="LRRCT"/>
    <property type="match status" value="1"/>
</dbReference>
<dbReference type="OMA" id="HITHIRL"/>
<reference evidence="9" key="2">
    <citation type="submission" date="2021-01" db="UniProtKB">
        <authorList>
            <consortium name="EnsemblMetazoa"/>
        </authorList>
    </citation>
    <scope>IDENTIFICATION</scope>
</reference>
<evidence type="ECO:0000313" key="10">
    <source>
        <dbReference type="Proteomes" id="UP000007110"/>
    </source>
</evidence>
<dbReference type="InterPro" id="IPR003599">
    <property type="entry name" value="Ig_sub"/>
</dbReference>
<evidence type="ECO:0000256" key="2">
    <source>
        <dbReference type="ARBA" id="ARBA00022729"/>
    </source>
</evidence>
<name>A0A7M7HNJ9_STRPU</name>
<dbReference type="GeneID" id="105447579"/>
<dbReference type="SMART" id="SM00409">
    <property type="entry name" value="IG"/>
    <property type="match status" value="1"/>
</dbReference>
<sequence length="811" mass="89315">MMESLPLMLMIHVVVCLNHGFQTSAQHTQTCMSECETNTRYARLSCEGHMLRCVPDPCCQTDTRHFNMANNELTHLKILAFQSFPRLRILDLRQNVLANIAPGAFSNLDQLQLLDVRANQLRHLYAGMFNGLTAIKKLYLANNEIESIAPGTFTGMTNLISLKLNYNKLTTLHGNMFFPLQTLQRLYIYGNEITAVHKEAFRGLVNLVTLSLAENPFVTLPNILPYLPAITHIRLQHIQLNCDCRLEFLRVWLRENLYEAYGSYAICNVPSHFHGTPIYHIQHPLQCSTRLGNLPISREGNDPSQAAEADENESVVSHVSTQAGMNSESASEYSEFFASFSDLSRGTVSKTSVTSIEGGISNSVTGMETGRSDSGGTSSIMPKIHAPIEPLTPRGTLSPGPVATTKMHVIANSGGTTDGISHYTPPTLTQSSRKDIPTGNVTDNPRVNVTDNGSRVNGSFNELPRPPPRAGSRNHPTLNNGHPVNPDDPVSTTASYEATDPFRSSPTAAEVPRGSPQSWGLKGSSVKIDCPVHIHNMNDSKIKWLTPNGKLIMSNVSRYGITKRGSLIIHNLQAYDHGTYRCIVRKALNSVKMLPAKLVLACPCGEEAPKQPSFEPSINSTSEHHFGHGSDPHHEPSPPPFDAGCSPVPMVVAIVTTFQATVALCVITFCLCCSKNLKYSFKDRTCNGVPEPIAVVRTRGKFNARSRDFAQSSDPTSSSVLSSGGSDFYEALTDHGFSPRQASSFRSYDAYRESHPGSEYVNYREQKNYMYMVGYMDTGTGRRTLGYRSSTDSQCPSIREITNENIYVSKD</sequence>
<evidence type="ECO:0000256" key="5">
    <source>
        <dbReference type="SAM" id="MobiDB-lite"/>
    </source>
</evidence>
<dbReference type="SMART" id="SM00369">
    <property type="entry name" value="LRR_TYP"/>
    <property type="match status" value="6"/>
</dbReference>
<feature type="compositionally biased region" description="Basic and acidic residues" evidence="5">
    <location>
        <begin position="622"/>
        <end position="636"/>
    </location>
</feature>
<dbReference type="InterPro" id="IPR003591">
    <property type="entry name" value="Leu-rich_rpt_typical-subtyp"/>
</dbReference>
<dbReference type="Pfam" id="PF13855">
    <property type="entry name" value="LRR_8"/>
    <property type="match status" value="2"/>
</dbReference>
<feature type="region of interest" description="Disordered" evidence="5">
    <location>
        <begin position="414"/>
        <end position="522"/>
    </location>
</feature>
<protein>
    <recommendedName>
        <fullName evidence="8">Ig-like domain-containing protein</fullName>
    </recommendedName>
</protein>
<keyword evidence="6" id="KW-0812">Transmembrane</keyword>
<dbReference type="SUPFAM" id="SSF52058">
    <property type="entry name" value="L domain-like"/>
    <property type="match status" value="1"/>
</dbReference>
<evidence type="ECO:0000256" key="3">
    <source>
        <dbReference type="ARBA" id="ARBA00022737"/>
    </source>
</evidence>
<evidence type="ECO:0000313" key="9">
    <source>
        <dbReference type="EnsemblMetazoa" id="XP_011684118"/>
    </source>
</evidence>
<keyword evidence="6" id="KW-0472">Membrane</keyword>
<keyword evidence="1" id="KW-0433">Leucine-rich repeat</keyword>
<evidence type="ECO:0000256" key="7">
    <source>
        <dbReference type="SAM" id="SignalP"/>
    </source>
</evidence>
<feature type="domain" description="Ig-like" evidence="8">
    <location>
        <begin position="506"/>
        <end position="592"/>
    </location>
</feature>
<dbReference type="PROSITE" id="PS50835">
    <property type="entry name" value="IG_LIKE"/>
    <property type="match status" value="1"/>
</dbReference>
<dbReference type="InterPro" id="IPR013151">
    <property type="entry name" value="Immunoglobulin_dom"/>
</dbReference>
<evidence type="ECO:0000256" key="6">
    <source>
        <dbReference type="SAM" id="Phobius"/>
    </source>
</evidence>
<feature type="transmembrane region" description="Helical" evidence="6">
    <location>
        <begin position="650"/>
        <end position="674"/>
    </location>
</feature>
<dbReference type="InParanoid" id="A0A7M7HNJ9"/>
<dbReference type="InterPro" id="IPR000483">
    <property type="entry name" value="Cys-rich_flank_reg_C"/>
</dbReference>
<dbReference type="OrthoDB" id="2013775at2759"/>
<dbReference type="InterPro" id="IPR036179">
    <property type="entry name" value="Ig-like_dom_sf"/>
</dbReference>
<dbReference type="SUPFAM" id="SSF48726">
    <property type="entry name" value="Immunoglobulin"/>
    <property type="match status" value="1"/>
</dbReference>
<accession>A0A7M7HNJ9</accession>
<feature type="signal peptide" evidence="7">
    <location>
        <begin position="1"/>
        <end position="16"/>
    </location>
</feature>
<proteinExistence type="predicted"/>
<feature type="compositionally biased region" description="Polar residues" evidence="5">
    <location>
        <begin position="490"/>
        <end position="507"/>
    </location>
</feature>
<evidence type="ECO:0000259" key="8">
    <source>
        <dbReference type="PROSITE" id="PS50835"/>
    </source>
</evidence>
<feature type="compositionally biased region" description="Polar residues" evidence="5">
    <location>
        <begin position="414"/>
        <end position="431"/>
    </location>
</feature>
<dbReference type="Pfam" id="PF00047">
    <property type="entry name" value="ig"/>
    <property type="match status" value="1"/>
</dbReference>
<dbReference type="InterPro" id="IPR050541">
    <property type="entry name" value="LRR_TM_domain-containing"/>
</dbReference>
<dbReference type="EnsemblMetazoa" id="XM_011685816">
    <property type="protein sequence ID" value="XP_011684118"/>
    <property type="gene ID" value="LOC105447579"/>
</dbReference>
<dbReference type="Proteomes" id="UP000007110">
    <property type="component" value="Unassembled WGS sequence"/>
</dbReference>
<keyword evidence="4" id="KW-1015">Disulfide bond</keyword>
<reference evidence="10" key="1">
    <citation type="submission" date="2015-02" db="EMBL/GenBank/DDBJ databases">
        <title>Genome sequencing for Strongylocentrotus purpuratus.</title>
        <authorList>
            <person name="Murali S."/>
            <person name="Liu Y."/>
            <person name="Vee V."/>
            <person name="English A."/>
            <person name="Wang M."/>
            <person name="Skinner E."/>
            <person name="Han Y."/>
            <person name="Muzny D.M."/>
            <person name="Worley K.C."/>
            <person name="Gibbs R.A."/>
        </authorList>
    </citation>
    <scope>NUCLEOTIDE SEQUENCE</scope>
</reference>
<dbReference type="Gene3D" id="3.80.10.10">
    <property type="entry name" value="Ribonuclease Inhibitor"/>
    <property type="match status" value="2"/>
</dbReference>
<dbReference type="AlphaFoldDB" id="A0A7M7HNJ9"/>
<dbReference type="InterPro" id="IPR032675">
    <property type="entry name" value="LRR_dom_sf"/>
</dbReference>
<evidence type="ECO:0000256" key="4">
    <source>
        <dbReference type="ARBA" id="ARBA00023157"/>
    </source>
</evidence>
<dbReference type="GO" id="GO:0005886">
    <property type="term" value="C:plasma membrane"/>
    <property type="evidence" value="ECO:0000318"/>
    <property type="project" value="GO_Central"/>
</dbReference>